<dbReference type="InterPro" id="IPR003313">
    <property type="entry name" value="AraC-bd"/>
</dbReference>
<dbReference type="CDD" id="cd06124">
    <property type="entry name" value="cupin_NimR-like_N"/>
    <property type="match status" value="1"/>
</dbReference>
<keyword evidence="4" id="KW-0804">Transcription</keyword>
<keyword evidence="1" id="KW-0805">Transcription regulation</keyword>
<dbReference type="Proteomes" id="UP000502259">
    <property type="component" value="Chromosome"/>
</dbReference>
<dbReference type="InterPro" id="IPR011051">
    <property type="entry name" value="RmlC_Cupin_sf"/>
</dbReference>
<dbReference type="InterPro" id="IPR014710">
    <property type="entry name" value="RmlC-like_jellyroll"/>
</dbReference>
<dbReference type="PANTHER" id="PTHR11019">
    <property type="entry name" value="HTH-TYPE TRANSCRIPTIONAL REGULATOR NIMR"/>
    <property type="match status" value="1"/>
</dbReference>
<evidence type="ECO:0000256" key="1">
    <source>
        <dbReference type="ARBA" id="ARBA00023015"/>
    </source>
</evidence>
<accession>A0A6F8U3L7</accession>
<dbReference type="PROSITE" id="PS01124">
    <property type="entry name" value="HTH_ARAC_FAMILY_2"/>
    <property type="match status" value="1"/>
</dbReference>
<evidence type="ECO:0000256" key="3">
    <source>
        <dbReference type="ARBA" id="ARBA00023159"/>
    </source>
</evidence>
<keyword evidence="3" id="KW-0010">Activator</keyword>
<evidence type="ECO:0000256" key="4">
    <source>
        <dbReference type="ARBA" id="ARBA00023163"/>
    </source>
</evidence>
<dbReference type="InterPro" id="IPR018062">
    <property type="entry name" value="HTH_AraC-typ_CS"/>
</dbReference>
<dbReference type="SMART" id="SM00342">
    <property type="entry name" value="HTH_ARAC"/>
    <property type="match status" value="1"/>
</dbReference>
<dbReference type="Gene3D" id="2.60.120.10">
    <property type="entry name" value="Jelly Rolls"/>
    <property type="match status" value="1"/>
</dbReference>
<dbReference type="AlphaFoldDB" id="A0A6F8U3L7"/>
<dbReference type="PANTHER" id="PTHR11019:SF159">
    <property type="entry name" value="TRANSCRIPTIONAL REGULATOR-RELATED"/>
    <property type="match status" value="1"/>
</dbReference>
<keyword evidence="2" id="KW-0238">DNA-binding</keyword>
<dbReference type="GO" id="GO:0003700">
    <property type="term" value="F:DNA-binding transcription factor activity"/>
    <property type="evidence" value="ECO:0007669"/>
    <property type="project" value="InterPro"/>
</dbReference>
<dbReference type="SUPFAM" id="SSF46689">
    <property type="entry name" value="Homeodomain-like"/>
    <property type="match status" value="1"/>
</dbReference>
<name>A0A6F8U3L7_9GAMM</name>
<evidence type="ECO:0000313" key="6">
    <source>
        <dbReference type="EMBL" id="BCB07513.1"/>
    </source>
</evidence>
<dbReference type="Gene3D" id="1.10.10.60">
    <property type="entry name" value="Homeodomain-like"/>
    <property type="match status" value="2"/>
</dbReference>
<sequence>MALINQQQSFNPDLVVGNVVGIAAEVGRHDSGMHSHAKGQLLYAPRGCMRIVLDGQRCVLPPTRAAWIPAGVKHQAMMTNVVSYRSVYFSLEVSQLLGQEVKVVVVNELLRALIERMAWWPWDITDVNTHNTLALFIEEMQQAERESLQLTLPLHPRLKALVERWSPEGTLPPTLISLAGEFGASAKTVSRIFCRETGMSYQAWRQQWRLLAAIELLSMQRQVNDVAYLLGFSSDSAFIHFFRQHTGMTPLKYMQGQWEAEPGRLTVDSA</sequence>
<dbReference type="RefSeq" id="WP_172420515.1">
    <property type="nucleotide sequence ID" value="NZ_AP022843.1"/>
</dbReference>
<evidence type="ECO:0000259" key="5">
    <source>
        <dbReference type="PROSITE" id="PS01124"/>
    </source>
</evidence>
<dbReference type="Pfam" id="PF02311">
    <property type="entry name" value="AraC_binding"/>
    <property type="match status" value="1"/>
</dbReference>
<dbReference type="InterPro" id="IPR009057">
    <property type="entry name" value="Homeodomain-like_sf"/>
</dbReference>
<dbReference type="InterPro" id="IPR018060">
    <property type="entry name" value="HTH_AraC"/>
</dbReference>
<gene>
    <name evidence="6" type="ORF">HHSLTHF2_14030</name>
</gene>
<evidence type="ECO:0000313" key="7">
    <source>
        <dbReference type="Proteomes" id="UP000502259"/>
    </source>
</evidence>
<dbReference type="Pfam" id="PF12833">
    <property type="entry name" value="HTH_18"/>
    <property type="match status" value="1"/>
</dbReference>
<proteinExistence type="predicted"/>
<dbReference type="PRINTS" id="PR00032">
    <property type="entry name" value="HTHARAC"/>
</dbReference>
<dbReference type="GO" id="GO:0043565">
    <property type="term" value="F:sequence-specific DNA binding"/>
    <property type="evidence" value="ECO:0007669"/>
    <property type="project" value="InterPro"/>
</dbReference>
<protein>
    <submittedName>
        <fullName evidence="6">AraC family transcriptional regulator</fullName>
    </submittedName>
</protein>
<dbReference type="InterPro" id="IPR020449">
    <property type="entry name" value="Tscrpt_reg_AraC-type_HTH"/>
</dbReference>
<organism evidence="6 7">
    <name type="scientific">Halomonas hydrothermalis</name>
    <dbReference type="NCBI Taxonomy" id="115561"/>
    <lineage>
        <taxon>Bacteria</taxon>
        <taxon>Pseudomonadati</taxon>
        <taxon>Pseudomonadota</taxon>
        <taxon>Gammaproteobacteria</taxon>
        <taxon>Oceanospirillales</taxon>
        <taxon>Halomonadaceae</taxon>
        <taxon>Halomonas</taxon>
    </lineage>
</organism>
<dbReference type="EMBL" id="AP022843">
    <property type="protein sequence ID" value="BCB07513.1"/>
    <property type="molecule type" value="Genomic_DNA"/>
</dbReference>
<evidence type="ECO:0000256" key="2">
    <source>
        <dbReference type="ARBA" id="ARBA00023125"/>
    </source>
</evidence>
<dbReference type="SUPFAM" id="SSF51182">
    <property type="entry name" value="RmlC-like cupins"/>
    <property type="match status" value="1"/>
</dbReference>
<reference evidence="6 7" key="1">
    <citation type="submission" date="2020-03" db="EMBL/GenBank/DDBJ databases">
        <title>Complete Genome Sequence of Halomonas hydrothermalis Strain Slthf2, Halophilic Bacterium Isolated from Deep-Sea Hydrothermal-Vent Environments.</title>
        <authorList>
            <person name="Takeyama N."/>
            <person name="Huang M."/>
            <person name="Sato K."/>
            <person name="Galipon J."/>
            <person name="Arakawa K."/>
        </authorList>
    </citation>
    <scope>NUCLEOTIDE SEQUENCE [LARGE SCALE GENOMIC DNA]</scope>
    <source>
        <strain evidence="6 7">Slthf2</strain>
    </source>
</reference>
<dbReference type="PROSITE" id="PS00041">
    <property type="entry name" value="HTH_ARAC_FAMILY_1"/>
    <property type="match status" value="1"/>
</dbReference>
<feature type="domain" description="HTH araC/xylS-type" evidence="5">
    <location>
        <begin position="156"/>
        <end position="256"/>
    </location>
</feature>
<keyword evidence="7" id="KW-1185">Reference proteome</keyword>